<organism evidence="1 2">
    <name type="scientific">Vibrio harveyi</name>
    <name type="common">Beneckea harveyi</name>
    <dbReference type="NCBI Taxonomy" id="669"/>
    <lineage>
        <taxon>Bacteria</taxon>
        <taxon>Pseudomonadati</taxon>
        <taxon>Pseudomonadota</taxon>
        <taxon>Gammaproteobacteria</taxon>
        <taxon>Vibrionales</taxon>
        <taxon>Vibrionaceae</taxon>
        <taxon>Vibrio</taxon>
    </lineage>
</organism>
<dbReference type="EMBL" id="QOUW02000007">
    <property type="protein sequence ID" value="RIW17848.1"/>
    <property type="molecule type" value="Genomic_DNA"/>
</dbReference>
<evidence type="ECO:0000313" key="1">
    <source>
        <dbReference type="EMBL" id="RIW17848.1"/>
    </source>
</evidence>
<name>A0A8B3DTK3_VIBHA</name>
<accession>A0A8B3DTK3</accession>
<proteinExistence type="predicted"/>
<evidence type="ECO:0000313" key="2">
    <source>
        <dbReference type="Proteomes" id="UP000253437"/>
    </source>
</evidence>
<dbReference type="AlphaFoldDB" id="A0A8B3DTK3"/>
<reference evidence="1 2" key="1">
    <citation type="submission" date="2018-08" db="EMBL/GenBank/DDBJ databases">
        <title>Vibrio harveyi strains pathogenic to white snook Centropomus viridis Lockington (1877) and potential probiotic bacteria.</title>
        <authorList>
            <person name="Soto-Rodriguez S."/>
            <person name="Gomez-Gil B."/>
            <person name="Lozano-Olvera R."/>
        </authorList>
    </citation>
    <scope>NUCLEOTIDE SEQUENCE [LARGE SCALE GENOMIC DNA]</scope>
    <source>
        <strain evidence="1 2">CAIM 1508</strain>
    </source>
</reference>
<sequence>MAKSRAIAVAEAAKELNVSESTIYKYIKQQGSLEAATAFIKYNRMVGARKNWKTASTIGVRYPFLMTRLWRIALGIPDIELEQAI</sequence>
<dbReference type="Proteomes" id="UP000253437">
    <property type="component" value="Unassembled WGS sequence"/>
</dbReference>
<dbReference type="RefSeq" id="WP_114091638.1">
    <property type="nucleotide sequence ID" value="NZ_QOUW02000007.1"/>
</dbReference>
<comment type="caution">
    <text evidence="1">The sequence shown here is derived from an EMBL/GenBank/DDBJ whole genome shotgun (WGS) entry which is preliminary data.</text>
</comment>
<protein>
    <submittedName>
        <fullName evidence="1">Uncharacterized protein</fullName>
    </submittedName>
</protein>
<gene>
    <name evidence="1" type="ORF">DS957_003500</name>
</gene>